<evidence type="ECO:0000256" key="2">
    <source>
        <dbReference type="ARBA" id="ARBA00023015"/>
    </source>
</evidence>
<accession>A0A369B2T7</accession>
<dbReference type="AlphaFoldDB" id="A0A369B2T7"/>
<keyword evidence="4" id="KW-0804">Transcription</keyword>
<dbReference type="PROSITE" id="PS50937">
    <property type="entry name" value="HTH_MERR_2"/>
    <property type="match status" value="1"/>
</dbReference>
<name>A0A369B2T7_9ENTE</name>
<keyword evidence="6" id="KW-1185">Reference proteome</keyword>
<evidence type="ECO:0000313" key="5">
    <source>
        <dbReference type="EMBL" id="RSU04175.1"/>
    </source>
</evidence>
<keyword evidence="1" id="KW-0678">Repressor</keyword>
<dbReference type="Pfam" id="PF13411">
    <property type="entry name" value="MerR_1"/>
    <property type="match status" value="1"/>
</dbReference>
<dbReference type="GO" id="GO:0003700">
    <property type="term" value="F:DNA-binding transcription factor activity"/>
    <property type="evidence" value="ECO:0007669"/>
    <property type="project" value="InterPro"/>
</dbReference>
<dbReference type="Proteomes" id="UP000288197">
    <property type="component" value="Unassembled WGS sequence"/>
</dbReference>
<gene>
    <name evidence="5" type="ORF">CBF32_02025</name>
</gene>
<sequence length="108" mass="12955">MSEKEFRRNLAVFPMSSVMKLTDLTARKIRYYEEQELIFPERNAGNNRLFSLNDIDRLLEIKEMISDDFSIKEIKKQFMKLEQKEKELSEEKIRIALYNDLMKESGLN</sequence>
<organism evidence="5 6">
    <name type="scientific">Vagococcus fluvialis</name>
    <dbReference type="NCBI Taxonomy" id="2738"/>
    <lineage>
        <taxon>Bacteria</taxon>
        <taxon>Bacillati</taxon>
        <taxon>Bacillota</taxon>
        <taxon>Bacilli</taxon>
        <taxon>Lactobacillales</taxon>
        <taxon>Enterococcaceae</taxon>
        <taxon>Vagococcus</taxon>
    </lineage>
</organism>
<dbReference type="InterPro" id="IPR000551">
    <property type="entry name" value="MerR-type_HTH_dom"/>
</dbReference>
<dbReference type="PANTHER" id="PTHR30204:SF65">
    <property type="entry name" value="HTH-TYPE TRANSCRIPTIONAL REGULATOR TNRA"/>
    <property type="match status" value="1"/>
</dbReference>
<dbReference type="SUPFAM" id="SSF46955">
    <property type="entry name" value="Putative DNA-binding domain"/>
    <property type="match status" value="1"/>
</dbReference>
<dbReference type="GeneID" id="63145276"/>
<keyword evidence="3" id="KW-0238">DNA-binding</keyword>
<dbReference type="InterPro" id="IPR009061">
    <property type="entry name" value="DNA-bd_dom_put_sf"/>
</dbReference>
<proteinExistence type="predicted"/>
<dbReference type="RefSeq" id="WP_114288583.1">
    <property type="nucleotide sequence ID" value="NZ_CP081461.1"/>
</dbReference>
<dbReference type="GO" id="GO:0003677">
    <property type="term" value="F:DNA binding"/>
    <property type="evidence" value="ECO:0007669"/>
    <property type="project" value="UniProtKB-KW"/>
</dbReference>
<evidence type="ECO:0000256" key="4">
    <source>
        <dbReference type="ARBA" id="ARBA00023163"/>
    </source>
</evidence>
<keyword evidence="2" id="KW-0805">Transcription regulation</keyword>
<dbReference type="InterPro" id="IPR047057">
    <property type="entry name" value="MerR_fam"/>
</dbReference>
<dbReference type="OrthoDB" id="9806513at2"/>
<evidence type="ECO:0000256" key="3">
    <source>
        <dbReference type="ARBA" id="ARBA00023125"/>
    </source>
</evidence>
<reference evidence="5 6" key="1">
    <citation type="submission" date="2017-05" db="EMBL/GenBank/DDBJ databases">
        <title>Vagococcus spp. assemblies.</title>
        <authorList>
            <person name="Gulvik C.A."/>
        </authorList>
    </citation>
    <scope>NUCLEOTIDE SEQUENCE [LARGE SCALE GENOMIC DNA]</scope>
    <source>
        <strain evidence="5 6">NCFB 2497</strain>
    </source>
</reference>
<dbReference type="EMBL" id="NGJX01000002">
    <property type="protein sequence ID" value="RSU04175.1"/>
    <property type="molecule type" value="Genomic_DNA"/>
</dbReference>
<dbReference type="PANTHER" id="PTHR30204">
    <property type="entry name" value="REDOX-CYCLING DRUG-SENSING TRANSCRIPTIONAL ACTIVATOR SOXR"/>
    <property type="match status" value="1"/>
</dbReference>
<evidence type="ECO:0000313" key="6">
    <source>
        <dbReference type="Proteomes" id="UP000288197"/>
    </source>
</evidence>
<dbReference type="CDD" id="cd01105">
    <property type="entry name" value="HTH_GlnR-like"/>
    <property type="match status" value="1"/>
</dbReference>
<evidence type="ECO:0000256" key="1">
    <source>
        <dbReference type="ARBA" id="ARBA00022491"/>
    </source>
</evidence>
<dbReference type="SMART" id="SM00422">
    <property type="entry name" value="HTH_MERR"/>
    <property type="match status" value="1"/>
</dbReference>
<protein>
    <submittedName>
        <fullName evidence="5">MerR family transcriptional regulator</fullName>
    </submittedName>
</protein>
<dbReference type="Gene3D" id="1.10.1660.10">
    <property type="match status" value="1"/>
</dbReference>
<comment type="caution">
    <text evidence="5">The sequence shown here is derived from an EMBL/GenBank/DDBJ whole genome shotgun (WGS) entry which is preliminary data.</text>
</comment>